<feature type="region of interest" description="Disordered" evidence="1">
    <location>
        <begin position="225"/>
        <end position="257"/>
    </location>
</feature>
<dbReference type="Pfam" id="PF24016">
    <property type="entry name" value="DUF7330"/>
    <property type="match status" value="1"/>
</dbReference>
<protein>
    <recommendedName>
        <fullName evidence="2">DUF7330 domain-containing protein</fullName>
    </recommendedName>
</protein>
<dbReference type="InterPro" id="IPR055754">
    <property type="entry name" value="DUF7330"/>
</dbReference>
<accession>A0A6A4HT72</accession>
<evidence type="ECO:0000313" key="3">
    <source>
        <dbReference type="EMBL" id="KAE9402382.1"/>
    </source>
</evidence>
<keyword evidence="4" id="KW-1185">Reference proteome</keyword>
<organism evidence="3 4">
    <name type="scientific">Gymnopus androsaceus JB14</name>
    <dbReference type="NCBI Taxonomy" id="1447944"/>
    <lineage>
        <taxon>Eukaryota</taxon>
        <taxon>Fungi</taxon>
        <taxon>Dikarya</taxon>
        <taxon>Basidiomycota</taxon>
        <taxon>Agaricomycotina</taxon>
        <taxon>Agaricomycetes</taxon>
        <taxon>Agaricomycetidae</taxon>
        <taxon>Agaricales</taxon>
        <taxon>Marasmiineae</taxon>
        <taxon>Omphalotaceae</taxon>
        <taxon>Gymnopus</taxon>
    </lineage>
</organism>
<gene>
    <name evidence="3" type="ORF">BT96DRAFT_918213</name>
</gene>
<name>A0A6A4HT72_9AGAR</name>
<feature type="non-terminal residue" evidence="3">
    <location>
        <position position="257"/>
    </location>
</feature>
<sequence>MQMKQDAILFPPLFKAGERPCSLHPANYVSIIRGFQPIHESLTIDPSLDVPLALRPPRTQTEPTEAKRNNVNLKPKVGETTAPAKVYVRSDVGDISIRMHREPLGSSQSQSVRSTLIHQSRARPRRGSFILSVPKGALCVSPALAGGSFRTVGESSCGMLFRTRECFVGKEVDPSLNLVEEIQEEDDGEENGDVEADAVTGEERQQVSLPDDEVTIEAKGGRVYLQYDDETSSDRQLDIDTLKQPSRSHETSRNVRK</sequence>
<evidence type="ECO:0000256" key="1">
    <source>
        <dbReference type="SAM" id="MobiDB-lite"/>
    </source>
</evidence>
<reference evidence="3" key="1">
    <citation type="journal article" date="2019" name="Environ. Microbiol.">
        <title>Fungal ecological strategies reflected in gene transcription - a case study of two litter decomposers.</title>
        <authorList>
            <person name="Barbi F."/>
            <person name="Kohler A."/>
            <person name="Barry K."/>
            <person name="Baskaran P."/>
            <person name="Daum C."/>
            <person name="Fauchery L."/>
            <person name="Ihrmark K."/>
            <person name="Kuo A."/>
            <person name="LaButti K."/>
            <person name="Lipzen A."/>
            <person name="Morin E."/>
            <person name="Grigoriev I.V."/>
            <person name="Henrissat B."/>
            <person name="Lindahl B."/>
            <person name="Martin F."/>
        </authorList>
    </citation>
    <scope>NUCLEOTIDE SEQUENCE</scope>
    <source>
        <strain evidence="3">JB14</strain>
    </source>
</reference>
<feature type="compositionally biased region" description="Acidic residues" evidence="1">
    <location>
        <begin position="182"/>
        <end position="196"/>
    </location>
</feature>
<feature type="region of interest" description="Disordered" evidence="1">
    <location>
        <begin position="182"/>
        <end position="213"/>
    </location>
</feature>
<dbReference type="Proteomes" id="UP000799118">
    <property type="component" value="Unassembled WGS sequence"/>
</dbReference>
<dbReference type="EMBL" id="ML769435">
    <property type="protein sequence ID" value="KAE9402382.1"/>
    <property type="molecule type" value="Genomic_DNA"/>
</dbReference>
<feature type="domain" description="DUF7330" evidence="2">
    <location>
        <begin position="27"/>
        <end position="230"/>
    </location>
</feature>
<proteinExistence type="predicted"/>
<evidence type="ECO:0000313" key="4">
    <source>
        <dbReference type="Proteomes" id="UP000799118"/>
    </source>
</evidence>
<dbReference type="AlphaFoldDB" id="A0A6A4HT72"/>
<feature type="compositionally biased region" description="Basic and acidic residues" evidence="1">
    <location>
        <begin position="232"/>
        <end position="257"/>
    </location>
</feature>
<evidence type="ECO:0000259" key="2">
    <source>
        <dbReference type="Pfam" id="PF24016"/>
    </source>
</evidence>
<dbReference type="OrthoDB" id="5289249at2759"/>